<dbReference type="SUPFAM" id="SSF53474">
    <property type="entry name" value="alpha/beta-Hydrolases"/>
    <property type="match status" value="1"/>
</dbReference>
<dbReference type="InterPro" id="IPR029058">
    <property type="entry name" value="AB_hydrolase_fold"/>
</dbReference>
<proteinExistence type="predicted"/>
<sequence length="52" mass="6104">MRKKQIAARGVPSKYHVVKGITHYGIYREGFEEAMRVETAWFEKHLRGATLR</sequence>
<dbReference type="AlphaFoldDB" id="A0A4V3FG44"/>
<evidence type="ECO:0000313" key="1">
    <source>
        <dbReference type="EMBL" id="TDU73253.1"/>
    </source>
</evidence>
<dbReference type="Proteomes" id="UP000295662">
    <property type="component" value="Unassembled WGS sequence"/>
</dbReference>
<accession>A0A4V3FG44</accession>
<keyword evidence="2" id="KW-1185">Reference proteome</keyword>
<dbReference type="EMBL" id="SOCA01000002">
    <property type="protein sequence ID" value="TDU73253.1"/>
    <property type="molecule type" value="Genomic_DNA"/>
</dbReference>
<reference evidence="1 2" key="1">
    <citation type="submission" date="2019-03" db="EMBL/GenBank/DDBJ databases">
        <title>Genomic Encyclopedia of Archaeal and Bacterial Type Strains, Phase II (KMG-II): from individual species to whole genera.</title>
        <authorList>
            <person name="Goeker M."/>
        </authorList>
    </citation>
    <scope>NUCLEOTIDE SEQUENCE [LARGE SCALE GENOMIC DNA]</scope>
    <source>
        <strain evidence="1 2">ATCC 25309</strain>
    </source>
</reference>
<dbReference type="RefSeq" id="WP_166647128.1">
    <property type="nucleotide sequence ID" value="NZ_SOCA01000002.1"/>
</dbReference>
<gene>
    <name evidence="1" type="ORF">EI77_01722</name>
</gene>
<comment type="caution">
    <text evidence="1">The sequence shown here is derived from an EMBL/GenBank/DDBJ whole genome shotgun (WGS) entry which is preliminary data.</text>
</comment>
<evidence type="ECO:0000313" key="2">
    <source>
        <dbReference type="Proteomes" id="UP000295662"/>
    </source>
</evidence>
<protein>
    <submittedName>
        <fullName evidence="1">Uncharacterized protein</fullName>
    </submittedName>
</protein>
<organism evidence="1 2">
    <name type="scientific">Prosthecobacter fusiformis</name>
    <dbReference type="NCBI Taxonomy" id="48464"/>
    <lineage>
        <taxon>Bacteria</taxon>
        <taxon>Pseudomonadati</taxon>
        <taxon>Verrucomicrobiota</taxon>
        <taxon>Verrucomicrobiia</taxon>
        <taxon>Verrucomicrobiales</taxon>
        <taxon>Verrucomicrobiaceae</taxon>
        <taxon>Prosthecobacter</taxon>
    </lineage>
</organism>
<name>A0A4V3FG44_9BACT</name>